<dbReference type="RefSeq" id="WP_380589531.1">
    <property type="nucleotide sequence ID" value="NZ_JBHSQJ010000147.1"/>
</dbReference>
<dbReference type="InterPro" id="IPR050463">
    <property type="entry name" value="Gfo/Idh/MocA_oxidrdct_glycsds"/>
</dbReference>
<feature type="domain" description="Gfo/Idh/MocA-like oxidoreductase N-terminal" evidence="2">
    <location>
        <begin position="1"/>
        <end position="116"/>
    </location>
</feature>
<accession>A0ABW1GB48</accession>
<dbReference type="Gene3D" id="3.40.50.720">
    <property type="entry name" value="NAD(P)-binding Rossmann-like Domain"/>
    <property type="match status" value="1"/>
</dbReference>
<dbReference type="InterPro" id="IPR036291">
    <property type="entry name" value="NAD(P)-bd_dom_sf"/>
</dbReference>
<reference evidence="4" key="1">
    <citation type="journal article" date="2019" name="Int. J. Syst. Evol. Microbiol.">
        <title>The Global Catalogue of Microorganisms (GCM) 10K type strain sequencing project: providing services to taxonomists for standard genome sequencing and annotation.</title>
        <authorList>
            <consortium name="The Broad Institute Genomics Platform"/>
            <consortium name="The Broad Institute Genome Sequencing Center for Infectious Disease"/>
            <person name="Wu L."/>
            <person name="Ma J."/>
        </authorList>
    </citation>
    <scope>NUCLEOTIDE SEQUENCE [LARGE SCALE GENOMIC DNA]</scope>
    <source>
        <strain evidence="4">JCM 4816</strain>
    </source>
</reference>
<proteinExistence type="predicted"/>
<organism evidence="3 4">
    <name type="scientific">Streptacidiphilus monticola</name>
    <dbReference type="NCBI Taxonomy" id="2161674"/>
    <lineage>
        <taxon>Bacteria</taxon>
        <taxon>Bacillati</taxon>
        <taxon>Actinomycetota</taxon>
        <taxon>Actinomycetes</taxon>
        <taxon>Kitasatosporales</taxon>
        <taxon>Streptomycetaceae</taxon>
        <taxon>Streptacidiphilus</taxon>
    </lineage>
</organism>
<sequence>MRFGLLGTGHWAAQTHAAAIAAHPRAELAAVWGRDPAKARQLADGHGARAYADVDALLAEVDAVAVALPPDVQAPLAVRAARAGRHLLLDKPLALTLAEADAVVDAVAEEGVASLVFFTNRFCPPAERFLRQAAEQGGWEGARLTTLGSIFQPGNPYGASPWRREHGGLWDIGPHALAQLLPVLGPAVEAAALPGPRGAAHVLLRHASGAVSTLTLGLDAPPAAVTHELAFFGQGGWVVPPDRELGPVEAYGVALDALLRNAREGREDPRDVRFGREVVAVLEAAAVSLREGRTVAVAGRSRVGAGG</sequence>
<protein>
    <submittedName>
        <fullName evidence="3">Gfo/Idh/MocA family protein</fullName>
    </submittedName>
</protein>
<keyword evidence="1" id="KW-0560">Oxidoreductase</keyword>
<dbReference type="InterPro" id="IPR000683">
    <property type="entry name" value="Gfo/Idh/MocA-like_OxRdtase_N"/>
</dbReference>
<dbReference type="Proteomes" id="UP001596174">
    <property type="component" value="Unassembled WGS sequence"/>
</dbReference>
<keyword evidence="4" id="KW-1185">Reference proteome</keyword>
<dbReference type="PANTHER" id="PTHR43818">
    <property type="entry name" value="BCDNA.GH03377"/>
    <property type="match status" value="1"/>
</dbReference>
<dbReference type="SUPFAM" id="SSF51735">
    <property type="entry name" value="NAD(P)-binding Rossmann-fold domains"/>
    <property type="match status" value="1"/>
</dbReference>
<evidence type="ECO:0000313" key="4">
    <source>
        <dbReference type="Proteomes" id="UP001596174"/>
    </source>
</evidence>
<dbReference type="Gene3D" id="3.30.360.10">
    <property type="entry name" value="Dihydrodipicolinate Reductase, domain 2"/>
    <property type="match status" value="1"/>
</dbReference>
<dbReference type="PANTHER" id="PTHR43818:SF11">
    <property type="entry name" value="BCDNA.GH03377"/>
    <property type="match status" value="1"/>
</dbReference>
<dbReference type="Pfam" id="PF01408">
    <property type="entry name" value="GFO_IDH_MocA"/>
    <property type="match status" value="1"/>
</dbReference>
<dbReference type="SUPFAM" id="SSF55347">
    <property type="entry name" value="Glyceraldehyde-3-phosphate dehydrogenase-like, C-terminal domain"/>
    <property type="match status" value="1"/>
</dbReference>
<dbReference type="EMBL" id="JBHSQJ010000147">
    <property type="protein sequence ID" value="MFC5911125.1"/>
    <property type="molecule type" value="Genomic_DNA"/>
</dbReference>
<comment type="caution">
    <text evidence="3">The sequence shown here is derived from an EMBL/GenBank/DDBJ whole genome shotgun (WGS) entry which is preliminary data.</text>
</comment>
<evidence type="ECO:0000259" key="2">
    <source>
        <dbReference type="Pfam" id="PF01408"/>
    </source>
</evidence>
<gene>
    <name evidence="3" type="ORF">ACFP3V_28455</name>
</gene>
<evidence type="ECO:0000313" key="3">
    <source>
        <dbReference type="EMBL" id="MFC5911125.1"/>
    </source>
</evidence>
<name>A0ABW1GB48_9ACTN</name>
<evidence type="ECO:0000256" key="1">
    <source>
        <dbReference type="ARBA" id="ARBA00023002"/>
    </source>
</evidence>